<accession>A0A2G2VN54</accession>
<sequence>MKTTQKTEDEEYADAGEQGYSDSPALVAESGASPPASTANAWHPTARAIVLADQPTTPTDPPLPVILPVSSVQGLQINAQLVRRDGQVFYSMMFEKFLLMGS</sequence>
<reference evidence="3" key="2">
    <citation type="journal article" date="2017" name="J. Anim. Genet.">
        <title>Multiple reference genome sequences of hot pepper reveal the massive evolution of plant disease resistance genes by retroduplication.</title>
        <authorList>
            <person name="Kim S."/>
            <person name="Park J."/>
            <person name="Yeom S.-I."/>
            <person name="Kim Y.-M."/>
            <person name="Seo E."/>
            <person name="Kim K.-T."/>
            <person name="Kim M.-S."/>
            <person name="Lee J.M."/>
            <person name="Cheong K."/>
            <person name="Shin H.-S."/>
            <person name="Kim S.-B."/>
            <person name="Han K."/>
            <person name="Lee J."/>
            <person name="Park M."/>
            <person name="Lee H.-A."/>
            <person name="Lee H.-Y."/>
            <person name="Lee Y."/>
            <person name="Oh S."/>
            <person name="Lee J.H."/>
            <person name="Choi E."/>
            <person name="Choi E."/>
            <person name="Lee S.E."/>
            <person name="Jeon J."/>
            <person name="Kim H."/>
            <person name="Choi G."/>
            <person name="Song H."/>
            <person name="Lee J."/>
            <person name="Lee S.-C."/>
            <person name="Kwon J.-K."/>
            <person name="Lee H.-Y."/>
            <person name="Koo N."/>
            <person name="Hong Y."/>
            <person name="Kim R.W."/>
            <person name="Kang W.-H."/>
            <person name="Huh J.H."/>
            <person name="Kang B.-C."/>
            <person name="Yang T.-J."/>
            <person name="Lee Y.-H."/>
            <person name="Bennetzen J.L."/>
            <person name="Choi D."/>
        </authorList>
    </citation>
    <scope>NUCLEOTIDE SEQUENCE [LARGE SCALE GENOMIC DNA]</scope>
    <source>
        <strain evidence="3">cv. PBC81</strain>
    </source>
</reference>
<dbReference type="STRING" id="33114.A0A2G2VN54"/>
<organism evidence="2 3">
    <name type="scientific">Capsicum baccatum</name>
    <name type="common">Peruvian pepper</name>
    <dbReference type="NCBI Taxonomy" id="33114"/>
    <lineage>
        <taxon>Eukaryota</taxon>
        <taxon>Viridiplantae</taxon>
        <taxon>Streptophyta</taxon>
        <taxon>Embryophyta</taxon>
        <taxon>Tracheophyta</taxon>
        <taxon>Spermatophyta</taxon>
        <taxon>Magnoliopsida</taxon>
        <taxon>eudicotyledons</taxon>
        <taxon>Gunneridae</taxon>
        <taxon>Pentapetalae</taxon>
        <taxon>asterids</taxon>
        <taxon>lamiids</taxon>
        <taxon>Solanales</taxon>
        <taxon>Solanaceae</taxon>
        <taxon>Solanoideae</taxon>
        <taxon>Capsiceae</taxon>
        <taxon>Capsicum</taxon>
    </lineage>
</organism>
<keyword evidence="3" id="KW-1185">Reference proteome</keyword>
<proteinExistence type="predicted"/>
<evidence type="ECO:0000256" key="1">
    <source>
        <dbReference type="SAM" id="MobiDB-lite"/>
    </source>
</evidence>
<reference evidence="2 3" key="1">
    <citation type="journal article" date="2017" name="Genome Biol.">
        <title>New reference genome sequences of hot pepper reveal the massive evolution of plant disease-resistance genes by retroduplication.</title>
        <authorList>
            <person name="Kim S."/>
            <person name="Park J."/>
            <person name="Yeom S.I."/>
            <person name="Kim Y.M."/>
            <person name="Seo E."/>
            <person name="Kim K.T."/>
            <person name="Kim M.S."/>
            <person name="Lee J.M."/>
            <person name="Cheong K."/>
            <person name="Shin H.S."/>
            <person name="Kim S.B."/>
            <person name="Han K."/>
            <person name="Lee J."/>
            <person name="Park M."/>
            <person name="Lee H.A."/>
            <person name="Lee H.Y."/>
            <person name="Lee Y."/>
            <person name="Oh S."/>
            <person name="Lee J.H."/>
            <person name="Choi E."/>
            <person name="Choi E."/>
            <person name="Lee S.E."/>
            <person name="Jeon J."/>
            <person name="Kim H."/>
            <person name="Choi G."/>
            <person name="Song H."/>
            <person name="Lee J."/>
            <person name="Lee S.C."/>
            <person name="Kwon J.K."/>
            <person name="Lee H.Y."/>
            <person name="Koo N."/>
            <person name="Hong Y."/>
            <person name="Kim R.W."/>
            <person name="Kang W.H."/>
            <person name="Huh J.H."/>
            <person name="Kang B.C."/>
            <person name="Yang T.J."/>
            <person name="Lee Y.H."/>
            <person name="Bennetzen J.L."/>
            <person name="Choi D."/>
        </authorList>
    </citation>
    <scope>NUCLEOTIDE SEQUENCE [LARGE SCALE GENOMIC DNA]</scope>
    <source>
        <strain evidence="3">cv. PBC81</strain>
    </source>
</reference>
<dbReference type="EMBL" id="MLFT02000011">
    <property type="protein sequence ID" value="PHT34410.1"/>
    <property type="molecule type" value="Genomic_DNA"/>
</dbReference>
<dbReference type="OrthoDB" id="10254310at2759"/>
<dbReference type="Proteomes" id="UP000224567">
    <property type="component" value="Unassembled WGS sequence"/>
</dbReference>
<feature type="region of interest" description="Disordered" evidence="1">
    <location>
        <begin position="1"/>
        <end position="40"/>
    </location>
</feature>
<comment type="caution">
    <text evidence="2">The sequence shown here is derived from an EMBL/GenBank/DDBJ whole genome shotgun (WGS) entry which is preliminary data.</text>
</comment>
<name>A0A2G2VN54_CAPBA</name>
<protein>
    <submittedName>
        <fullName evidence="2">Uncharacterized protein</fullName>
    </submittedName>
</protein>
<dbReference type="AlphaFoldDB" id="A0A2G2VN54"/>
<evidence type="ECO:0000313" key="2">
    <source>
        <dbReference type="EMBL" id="PHT34410.1"/>
    </source>
</evidence>
<evidence type="ECO:0000313" key="3">
    <source>
        <dbReference type="Proteomes" id="UP000224567"/>
    </source>
</evidence>
<gene>
    <name evidence="2" type="ORF">CQW23_26210</name>
</gene>